<protein>
    <submittedName>
        <fullName evidence="2">Uncharacterized protein</fullName>
    </submittedName>
</protein>
<accession>A0A9K3HRM7</accession>
<keyword evidence="1" id="KW-1133">Transmembrane helix</keyword>
<organism evidence="2 3">
    <name type="scientific">Helianthus annuus</name>
    <name type="common">Common sunflower</name>
    <dbReference type="NCBI Taxonomy" id="4232"/>
    <lineage>
        <taxon>Eukaryota</taxon>
        <taxon>Viridiplantae</taxon>
        <taxon>Streptophyta</taxon>
        <taxon>Embryophyta</taxon>
        <taxon>Tracheophyta</taxon>
        <taxon>Spermatophyta</taxon>
        <taxon>Magnoliopsida</taxon>
        <taxon>eudicotyledons</taxon>
        <taxon>Gunneridae</taxon>
        <taxon>Pentapetalae</taxon>
        <taxon>asterids</taxon>
        <taxon>campanulids</taxon>
        <taxon>Asterales</taxon>
        <taxon>Asteraceae</taxon>
        <taxon>Asteroideae</taxon>
        <taxon>Heliantheae alliance</taxon>
        <taxon>Heliantheae</taxon>
        <taxon>Helianthus</taxon>
    </lineage>
</organism>
<keyword evidence="1" id="KW-0472">Membrane</keyword>
<gene>
    <name evidence="2" type="ORF">HanXRQr2_Chr11g0507321</name>
</gene>
<dbReference type="Proteomes" id="UP000215914">
    <property type="component" value="Unassembled WGS sequence"/>
</dbReference>
<comment type="caution">
    <text evidence="2">The sequence shown here is derived from an EMBL/GenBank/DDBJ whole genome shotgun (WGS) entry which is preliminary data.</text>
</comment>
<keyword evidence="1" id="KW-0812">Transmembrane</keyword>
<evidence type="ECO:0000313" key="3">
    <source>
        <dbReference type="Proteomes" id="UP000215914"/>
    </source>
</evidence>
<evidence type="ECO:0000256" key="1">
    <source>
        <dbReference type="SAM" id="Phobius"/>
    </source>
</evidence>
<dbReference type="EMBL" id="MNCJ02000326">
    <property type="protein sequence ID" value="KAF5783387.1"/>
    <property type="molecule type" value="Genomic_DNA"/>
</dbReference>
<evidence type="ECO:0000313" key="2">
    <source>
        <dbReference type="EMBL" id="KAF5783387.1"/>
    </source>
</evidence>
<dbReference type="Gramene" id="mRNA:HanXRQr2_Chr11g0507321">
    <property type="protein sequence ID" value="mRNA:HanXRQr2_Chr11g0507321"/>
    <property type="gene ID" value="HanXRQr2_Chr11g0507321"/>
</dbReference>
<sequence length="45" mass="4863">MSVATDTNVFVVVLLTVLLGFCSVVLLMISSVSPTLILSLVQYLY</sequence>
<feature type="transmembrane region" description="Helical" evidence="1">
    <location>
        <begin position="12"/>
        <end position="41"/>
    </location>
</feature>
<reference evidence="2" key="2">
    <citation type="submission" date="2020-06" db="EMBL/GenBank/DDBJ databases">
        <title>Helianthus annuus Genome sequencing and assembly Release 2.</title>
        <authorList>
            <person name="Gouzy J."/>
            <person name="Langlade N."/>
            <person name="Munos S."/>
        </authorList>
    </citation>
    <scope>NUCLEOTIDE SEQUENCE</scope>
    <source>
        <tissue evidence="2">Leaves</tissue>
    </source>
</reference>
<name>A0A9K3HRM7_HELAN</name>
<keyword evidence="3" id="KW-1185">Reference proteome</keyword>
<reference evidence="2" key="1">
    <citation type="journal article" date="2017" name="Nature">
        <title>The sunflower genome provides insights into oil metabolism, flowering and Asterid evolution.</title>
        <authorList>
            <person name="Badouin H."/>
            <person name="Gouzy J."/>
            <person name="Grassa C.J."/>
            <person name="Murat F."/>
            <person name="Staton S.E."/>
            <person name="Cottret L."/>
            <person name="Lelandais-Briere C."/>
            <person name="Owens G.L."/>
            <person name="Carrere S."/>
            <person name="Mayjonade B."/>
            <person name="Legrand L."/>
            <person name="Gill N."/>
            <person name="Kane N.C."/>
            <person name="Bowers J.E."/>
            <person name="Hubner S."/>
            <person name="Bellec A."/>
            <person name="Berard A."/>
            <person name="Berges H."/>
            <person name="Blanchet N."/>
            <person name="Boniface M.C."/>
            <person name="Brunel D."/>
            <person name="Catrice O."/>
            <person name="Chaidir N."/>
            <person name="Claudel C."/>
            <person name="Donnadieu C."/>
            <person name="Faraut T."/>
            <person name="Fievet G."/>
            <person name="Helmstetter N."/>
            <person name="King M."/>
            <person name="Knapp S.J."/>
            <person name="Lai Z."/>
            <person name="Le Paslier M.C."/>
            <person name="Lippi Y."/>
            <person name="Lorenzon L."/>
            <person name="Mandel J.R."/>
            <person name="Marage G."/>
            <person name="Marchand G."/>
            <person name="Marquand E."/>
            <person name="Bret-Mestries E."/>
            <person name="Morien E."/>
            <person name="Nambeesan S."/>
            <person name="Nguyen T."/>
            <person name="Pegot-Espagnet P."/>
            <person name="Pouilly N."/>
            <person name="Raftis F."/>
            <person name="Sallet E."/>
            <person name="Schiex T."/>
            <person name="Thomas J."/>
            <person name="Vandecasteele C."/>
            <person name="Vares D."/>
            <person name="Vear F."/>
            <person name="Vautrin S."/>
            <person name="Crespi M."/>
            <person name="Mangin B."/>
            <person name="Burke J.M."/>
            <person name="Salse J."/>
            <person name="Munos S."/>
            <person name="Vincourt P."/>
            <person name="Rieseberg L.H."/>
            <person name="Langlade N.B."/>
        </authorList>
    </citation>
    <scope>NUCLEOTIDE SEQUENCE</scope>
    <source>
        <tissue evidence="2">Leaves</tissue>
    </source>
</reference>
<dbReference type="AlphaFoldDB" id="A0A9K3HRM7"/>
<proteinExistence type="predicted"/>